<dbReference type="InterPro" id="IPR029035">
    <property type="entry name" value="DHS-like_NAD/FAD-binding_dom"/>
</dbReference>
<protein>
    <submittedName>
        <fullName evidence="1">Uncharacterized protein</fullName>
    </submittedName>
</protein>
<gene>
    <name evidence="1" type="ORF">ERJ67_06740</name>
</gene>
<evidence type="ECO:0000313" key="1">
    <source>
        <dbReference type="EMBL" id="TGG92163.1"/>
    </source>
</evidence>
<evidence type="ECO:0000313" key="2">
    <source>
        <dbReference type="Proteomes" id="UP000317990"/>
    </source>
</evidence>
<dbReference type="Proteomes" id="UP000317990">
    <property type="component" value="Unassembled WGS sequence"/>
</dbReference>
<dbReference type="Gene3D" id="3.40.50.1220">
    <property type="entry name" value="TPP-binding domain"/>
    <property type="match status" value="1"/>
</dbReference>
<proteinExistence type="predicted"/>
<accession>A0A524RMZ6</accession>
<dbReference type="EMBL" id="SRMO01000066">
    <property type="protein sequence ID" value="TGG92163.1"/>
    <property type="molecule type" value="Genomic_DNA"/>
</dbReference>
<organism evidence="1 2">
    <name type="scientific">Aphanocapsa feldmannii 277cV</name>
    <dbReference type="NCBI Taxonomy" id="2507553"/>
    <lineage>
        <taxon>Bacteria</taxon>
        <taxon>Bacillati</taxon>
        <taxon>Cyanobacteriota</taxon>
        <taxon>Cyanophyceae</taxon>
        <taxon>Oscillatoriophycideae</taxon>
        <taxon>Chroococcales</taxon>
        <taxon>Microcystaceae</taxon>
        <taxon>Aphanocapsa</taxon>
    </lineage>
</organism>
<sequence length="601" mass="69719">MSQQDEARTTDGIDAITRLAFSIHGNPGVYALLLGSGLSRAAGIPTGWEITLDLVSRVAIAQGEVDHQPDWSVWYRREHGKEPDYSDLIGQLAPCPDERRAILEDYIEPTEEENQQEGRKVPTKAHKAIADLVHDGFIRVIITTNFDRLLEKALSERGIEPTVVDSVDAIQGAEPLVHTKCYLVKLHGDYKDTRIRNTNNELSKYDCKFNKLLARIFDDYGLIVCGWSGEWDKALHQAIMRNPSRRYSFFWTQRGTTSDSGNKIIKHRKGSIISIDNADNFFGKLRDRVQTLAQTRRQDPANVDLLVNMTKRFAAKPEHRIELEDLLDSEVQRLLRRLIHHTSQGYSDPNIFRKLVGFYESSTETLGCMFGVLGRWGDSTAHDAVVNAIFHLLSQFEAMQPKIKYLRYYPAILLFWAYGIGLTAANRLGDLHDLLSRRPIPNSTDNYLILRKRFIYFIIEEWYYKVNAWNFMPDLESSETPFSDHLFKDIFDKWRKNFAPILADFKGIYDTWEILLALTYCEKADDEMPLEYKLDCLRISDRAWRLQRPERICKQIRNLRRELITAGFADGNEERLAEIIDEYEQIMKNRYKEVYSKCKHF</sequence>
<dbReference type="AlphaFoldDB" id="A0A524RMZ6"/>
<comment type="caution">
    <text evidence="1">The sequence shown here is derived from an EMBL/GenBank/DDBJ whole genome shotgun (WGS) entry which is preliminary data.</text>
</comment>
<reference evidence="1 2" key="1">
    <citation type="journal article" date="2019" name="mSystems">
        <title>Life at home and on the roam: Genomic adaptions reflect the dual lifestyle of an intracellular, facultative symbiont.</title>
        <authorList>
            <person name="Burgsdorf I."/>
        </authorList>
    </citation>
    <scope>NUCLEOTIDE SEQUENCE [LARGE SCALE GENOMIC DNA]</scope>
    <source>
        <strain evidence="1">277cV</strain>
    </source>
</reference>
<dbReference type="Pfam" id="PF13289">
    <property type="entry name" value="SIR2_2"/>
    <property type="match status" value="1"/>
</dbReference>
<name>A0A524RMZ6_9CHRO</name>
<dbReference type="SUPFAM" id="SSF52467">
    <property type="entry name" value="DHS-like NAD/FAD-binding domain"/>
    <property type="match status" value="1"/>
</dbReference>